<dbReference type="SUPFAM" id="SSF56425">
    <property type="entry name" value="Succinate dehydrogenase/fumarate reductase flavoprotein, catalytic domain"/>
    <property type="match status" value="1"/>
</dbReference>
<dbReference type="SUPFAM" id="SSF46977">
    <property type="entry name" value="Succinate dehydrogenase/fumarate reductase flavoprotein C-terminal domain"/>
    <property type="match status" value="1"/>
</dbReference>
<dbReference type="Proteomes" id="UP001519343">
    <property type="component" value="Unassembled WGS sequence"/>
</dbReference>
<gene>
    <name evidence="5" type="ORF">J2Z37_003923</name>
</gene>
<feature type="domain" description="FAD-dependent oxidoreductase 2 FAD-binding" evidence="3">
    <location>
        <begin position="10"/>
        <end position="390"/>
    </location>
</feature>
<dbReference type="Gene3D" id="3.50.50.60">
    <property type="entry name" value="FAD/NAD(P)-binding domain"/>
    <property type="match status" value="1"/>
</dbReference>
<feature type="domain" description="Fumarate reductase/succinate dehydrogenase flavoprotein-like C-terminal" evidence="4">
    <location>
        <begin position="440"/>
        <end position="547"/>
    </location>
</feature>
<dbReference type="InterPro" id="IPR003953">
    <property type="entry name" value="FAD-dep_OxRdtase_2_FAD-bd"/>
</dbReference>
<dbReference type="Pfam" id="PF00890">
    <property type="entry name" value="FAD_binding_2"/>
    <property type="match status" value="1"/>
</dbReference>
<evidence type="ECO:0000259" key="3">
    <source>
        <dbReference type="Pfam" id="PF00890"/>
    </source>
</evidence>
<dbReference type="SUPFAM" id="SSF51905">
    <property type="entry name" value="FAD/NAD(P)-binding domain"/>
    <property type="match status" value="1"/>
</dbReference>
<comment type="caution">
    <text evidence="5">The sequence shown here is derived from an EMBL/GenBank/DDBJ whole genome shotgun (WGS) entry which is preliminary data.</text>
</comment>
<evidence type="ECO:0000313" key="5">
    <source>
        <dbReference type="EMBL" id="MBP1933906.1"/>
    </source>
</evidence>
<evidence type="ECO:0000313" key="6">
    <source>
        <dbReference type="Proteomes" id="UP001519343"/>
    </source>
</evidence>
<proteinExistence type="predicted"/>
<dbReference type="EMBL" id="JAGGKT010000014">
    <property type="protein sequence ID" value="MBP1933906.1"/>
    <property type="molecule type" value="Genomic_DNA"/>
</dbReference>
<dbReference type="PRINTS" id="PR00411">
    <property type="entry name" value="PNDRDTASEI"/>
</dbReference>
<sequence>MLKRVRVETDVLVIGGGSAGLIAALAAEKQGADVTVICKQKAGKSGNTIVSGSQFCVVVPEEDNPDSIEAYYQDLIKSGKGINQKELTSLLAHESGKTIKWLEDYGMKFFIREDRYVKRQPPGHSFPRSVPTVWDGYSYLARGLSFLDPLLASIIEKNIRIIEKTMVTKLIIKEGKIAGALAINMDNQEVLEISCKAVILANGGAGNLFAQNNNTAGITGDSYALAYEAGAILKDMELIQFYPTMMIKPLKMPAENALFGDGAVLRNTHGELFVQKYVDGGEMAATRDKMSQAIFQEVQLGNGVDGGVYFDCTGIPKETMETTYSHFCEQLRKKGTDPLKDWMIVTPTTHYYLGGVKINTKCESSIPGLYAAGEAATGPHGANRLSGSSIADTVVFGIISGESAAQYSTESERATVPWDDEVPCLSLNTDGKTSIKACKEAVQGIMWNYASVVREEKHLCQGLQMLEEIAEQLEQVSIQHGKELFSYFELKNMLTVGSLVFRGALERKESRGSHWRVDYPFEDQEYLGNFEYVQENGDCSIAFQPLSERMVKN</sequence>
<dbReference type="Pfam" id="PF02910">
    <property type="entry name" value="Succ_DH_flav_C"/>
    <property type="match status" value="1"/>
</dbReference>
<organism evidence="5 6">
    <name type="scientific">Ammoniphilus resinae</name>
    <dbReference type="NCBI Taxonomy" id="861532"/>
    <lineage>
        <taxon>Bacteria</taxon>
        <taxon>Bacillati</taxon>
        <taxon>Bacillota</taxon>
        <taxon>Bacilli</taxon>
        <taxon>Bacillales</taxon>
        <taxon>Paenibacillaceae</taxon>
        <taxon>Aneurinibacillus group</taxon>
        <taxon>Ammoniphilus</taxon>
    </lineage>
</organism>
<dbReference type="PANTHER" id="PTHR11632:SF51">
    <property type="entry name" value="SUCCINATE DEHYDROGENASE [UBIQUINONE] FLAVOPROTEIN SUBUNIT, MITOCHONDRIAL"/>
    <property type="match status" value="1"/>
</dbReference>
<dbReference type="InterPro" id="IPR027477">
    <property type="entry name" value="Succ_DH/fumarate_Rdtase_cat_sf"/>
</dbReference>
<dbReference type="InterPro" id="IPR015939">
    <property type="entry name" value="Fum_Rdtase/Succ_DH_flav-like_C"/>
</dbReference>
<protein>
    <submittedName>
        <fullName evidence="5">Succinate dehydrogenase/fumarate reductase flavoprotein subunit</fullName>
    </submittedName>
</protein>
<accession>A0ABS4GUG3</accession>
<evidence type="ECO:0000259" key="4">
    <source>
        <dbReference type="Pfam" id="PF02910"/>
    </source>
</evidence>
<keyword evidence="2" id="KW-0560">Oxidoreductase</keyword>
<dbReference type="PANTHER" id="PTHR11632">
    <property type="entry name" value="SUCCINATE DEHYDROGENASE 2 FLAVOPROTEIN SUBUNIT"/>
    <property type="match status" value="1"/>
</dbReference>
<evidence type="ECO:0000256" key="2">
    <source>
        <dbReference type="ARBA" id="ARBA00023002"/>
    </source>
</evidence>
<keyword evidence="6" id="KW-1185">Reference proteome</keyword>
<dbReference type="PIRSF" id="PIRSF000171">
    <property type="entry name" value="SDHA_APRA_LASPO"/>
    <property type="match status" value="1"/>
</dbReference>
<keyword evidence="1" id="KW-0285">Flavoprotein</keyword>
<dbReference type="PRINTS" id="PR00368">
    <property type="entry name" value="FADPNR"/>
</dbReference>
<dbReference type="RefSeq" id="WP_209811920.1">
    <property type="nucleotide sequence ID" value="NZ_JAGGKT010000014.1"/>
</dbReference>
<dbReference type="InterPro" id="IPR036188">
    <property type="entry name" value="FAD/NAD-bd_sf"/>
</dbReference>
<name>A0ABS4GUG3_9BACL</name>
<evidence type="ECO:0000256" key="1">
    <source>
        <dbReference type="ARBA" id="ARBA00022630"/>
    </source>
</evidence>
<dbReference type="Gene3D" id="1.20.58.100">
    <property type="entry name" value="Fumarate reductase/succinate dehydrogenase flavoprotein-like, C-terminal domain"/>
    <property type="match status" value="1"/>
</dbReference>
<dbReference type="InterPro" id="IPR037099">
    <property type="entry name" value="Fum_R/Succ_DH_flav-like_C_sf"/>
</dbReference>
<dbReference type="InterPro" id="IPR030664">
    <property type="entry name" value="SdhA/FrdA/AprA"/>
</dbReference>
<dbReference type="Gene3D" id="3.90.700.10">
    <property type="entry name" value="Succinate dehydrogenase/fumarate reductase flavoprotein, catalytic domain"/>
    <property type="match status" value="1"/>
</dbReference>
<reference evidence="5 6" key="1">
    <citation type="submission" date="2021-03" db="EMBL/GenBank/DDBJ databases">
        <title>Genomic Encyclopedia of Type Strains, Phase IV (KMG-IV): sequencing the most valuable type-strain genomes for metagenomic binning, comparative biology and taxonomic classification.</title>
        <authorList>
            <person name="Goeker M."/>
        </authorList>
    </citation>
    <scope>NUCLEOTIDE SEQUENCE [LARGE SCALE GENOMIC DNA]</scope>
    <source>
        <strain evidence="5 6">DSM 24738</strain>
    </source>
</reference>